<feature type="chain" id="PRO_5040236748" evidence="2">
    <location>
        <begin position="22"/>
        <end position="301"/>
    </location>
</feature>
<dbReference type="Gene3D" id="2.40.10.10">
    <property type="entry name" value="Trypsin-like serine proteases"/>
    <property type="match status" value="2"/>
</dbReference>
<gene>
    <name evidence="4" type="ORF">B0I36DRAFT_364317</name>
</gene>
<dbReference type="SUPFAM" id="SSF50494">
    <property type="entry name" value="Trypsin-like serine proteases"/>
    <property type="match status" value="1"/>
</dbReference>
<dbReference type="RefSeq" id="XP_046012131.1">
    <property type="nucleotide sequence ID" value="XM_046158943.1"/>
</dbReference>
<accession>A0A9P9BMQ0</accession>
<dbReference type="EMBL" id="JAGTJQ010000006">
    <property type="protein sequence ID" value="KAH7029843.1"/>
    <property type="molecule type" value="Genomic_DNA"/>
</dbReference>
<dbReference type="InterPro" id="IPR043504">
    <property type="entry name" value="Peptidase_S1_PA_chymotrypsin"/>
</dbReference>
<evidence type="ECO:0000259" key="3">
    <source>
        <dbReference type="Pfam" id="PF00089"/>
    </source>
</evidence>
<evidence type="ECO:0000256" key="1">
    <source>
        <dbReference type="ARBA" id="ARBA00022729"/>
    </source>
</evidence>
<proteinExistence type="predicted"/>
<feature type="signal peptide" evidence="2">
    <location>
        <begin position="1"/>
        <end position="21"/>
    </location>
</feature>
<evidence type="ECO:0000256" key="2">
    <source>
        <dbReference type="SAM" id="SignalP"/>
    </source>
</evidence>
<evidence type="ECO:0000313" key="5">
    <source>
        <dbReference type="Proteomes" id="UP000756346"/>
    </source>
</evidence>
<reference evidence="4" key="1">
    <citation type="journal article" date="2021" name="Nat. Commun.">
        <title>Genetic determinants of endophytism in the Arabidopsis root mycobiome.</title>
        <authorList>
            <person name="Mesny F."/>
            <person name="Miyauchi S."/>
            <person name="Thiergart T."/>
            <person name="Pickel B."/>
            <person name="Atanasova L."/>
            <person name="Karlsson M."/>
            <person name="Huettel B."/>
            <person name="Barry K.W."/>
            <person name="Haridas S."/>
            <person name="Chen C."/>
            <person name="Bauer D."/>
            <person name="Andreopoulos W."/>
            <person name="Pangilinan J."/>
            <person name="LaButti K."/>
            <person name="Riley R."/>
            <person name="Lipzen A."/>
            <person name="Clum A."/>
            <person name="Drula E."/>
            <person name="Henrissat B."/>
            <person name="Kohler A."/>
            <person name="Grigoriev I.V."/>
            <person name="Martin F.M."/>
            <person name="Hacquard S."/>
        </authorList>
    </citation>
    <scope>NUCLEOTIDE SEQUENCE</scope>
    <source>
        <strain evidence="4">MPI-CAGE-CH-0230</strain>
    </source>
</reference>
<dbReference type="Pfam" id="PF00089">
    <property type="entry name" value="Trypsin"/>
    <property type="match status" value="1"/>
</dbReference>
<feature type="domain" description="Peptidase S1" evidence="3">
    <location>
        <begin position="103"/>
        <end position="276"/>
    </location>
</feature>
<dbReference type="InterPro" id="IPR009003">
    <property type="entry name" value="Peptidase_S1_PA"/>
</dbReference>
<sequence>MARTSGLVAPLILRLIATVAAASLPGPDANGILPAIGYDPSAAFSVAQDALPAEVIHYNTQALLAMGNLVAEPSNHTEIGMAERDIFGNDDRENWENSDYPYSAMGKLSWSDGHWCTGTLIGPRHVLTARHCTPTTDPSISLRFSPFYYDGETRYSGSPVIAFIWPTDDAGECYYGEDWSVHILQDRLGEAQGWLGARALGPEWLDRDIFHNFGYPADRFNGERPIRSAGGRMFEMGGCTSDSPTLSNIDVISGQSGSPIWEYNPDRYVQGVLFGSSPSSSVWATGQSFVNGVVAARNDFP</sequence>
<dbReference type="OrthoDB" id="10037376at2759"/>
<dbReference type="PANTHER" id="PTHR15462:SF8">
    <property type="entry name" value="SERINE PROTEASE"/>
    <property type="match status" value="1"/>
</dbReference>
<organism evidence="4 5">
    <name type="scientific">Microdochium trichocladiopsis</name>
    <dbReference type="NCBI Taxonomy" id="1682393"/>
    <lineage>
        <taxon>Eukaryota</taxon>
        <taxon>Fungi</taxon>
        <taxon>Dikarya</taxon>
        <taxon>Ascomycota</taxon>
        <taxon>Pezizomycotina</taxon>
        <taxon>Sordariomycetes</taxon>
        <taxon>Xylariomycetidae</taxon>
        <taxon>Xylariales</taxon>
        <taxon>Microdochiaceae</taxon>
        <taxon>Microdochium</taxon>
    </lineage>
</organism>
<comment type="caution">
    <text evidence="4">The sequence shown here is derived from an EMBL/GenBank/DDBJ whole genome shotgun (WGS) entry which is preliminary data.</text>
</comment>
<dbReference type="AlphaFoldDB" id="A0A9P9BMQ0"/>
<protein>
    <submittedName>
        <fullName evidence="4">Trypsin-like cysteine/serine peptidase domain-containing protein</fullName>
    </submittedName>
</protein>
<dbReference type="InterPro" id="IPR050966">
    <property type="entry name" value="Glutamyl_endopeptidase"/>
</dbReference>
<dbReference type="GeneID" id="70188489"/>
<keyword evidence="5" id="KW-1185">Reference proteome</keyword>
<dbReference type="PANTHER" id="PTHR15462">
    <property type="entry name" value="SERINE PROTEASE"/>
    <property type="match status" value="1"/>
</dbReference>
<evidence type="ECO:0000313" key="4">
    <source>
        <dbReference type="EMBL" id="KAH7029843.1"/>
    </source>
</evidence>
<keyword evidence="1 2" id="KW-0732">Signal</keyword>
<dbReference type="Proteomes" id="UP000756346">
    <property type="component" value="Unassembled WGS sequence"/>
</dbReference>
<dbReference type="GO" id="GO:0006508">
    <property type="term" value="P:proteolysis"/>
    <property type="evidence" value="ECO:0007669"/>
    <property type="project" value="InterPro"/>
</dbReference>
<name>A0A9P9BMQ0_9PEZI</name>
<dbReference type="InterPro" id="IPR001254">
    <property type="entry name" value="Trypsin_dom"/>
</dbReference>
<dbReference type="GO" id="GO:0004252">
    <property type="term" value="F:serine-type endopeptidase activity"/>
    <property type="evidence" value="ECO:0007669"/>
    <property type="project" value="InterPro"/>
</dbReference>